<dbReference type="InterPro" id="IPR018392">
    <property type="entry name" value="LysM"/>
</dbReference>
<keyword evidence="2" id="KW-0843">Virulence</keyword>
<comment type="similarity">
    <text evidence="3">Belongs to the secreted LysM effector family.</text>
</comment>
<keyword evidence="8" id="KW-1185">Reference proteome</keyword>
<feature type="chain" id="PRO_5042127960" description="LysM domain-containing protein" evidence="5">
    <location>
        <begin position="21"/>
        <end position="610"/>
    </location>
</feature>
<evidence type="ECO:0000313" key="8">
    <source>
        <dbReference type="Proteomes" id="UP001187682"/>
    </source>
</evidence>
<feature type="signal peptide" evidence="5">
    <location>
        <begin position="1"/>
        <end position="20"/>
    </location>
</feature>
<dbReference type="SUPFAM" id="SSF54106">
    <property type="entry name" value="LysM domain"/>
    <property type="match status" value="2"/>
</dbReference>
<feature type="domain" description="LysM" evidence="6">
    <location>
        <begin position="222"/>
        <end position="267"/>
    </location>
</feature>
<dbReference type="Gene3D" id="3.10.350.10">
    <property type="entry name" value="LysM domain"/>
    <property type="match status" value="4"/>
</dbReference>
<reference evidence="7" key="1">
    <citation type="submission" date="2018-03" db="EMBL/GenBank/DDBJ databases">
        <authorList>
            <person name="Guldener U."/>
        </authorList>
    </citation>
    <scope>NUCLEOTIDE SEQUENCE</scope>
</reference>
<organism evidence="7 8">
    <name type="scientific">Cephalotrichum gorgonifer</name>
    <dbReference type="NCBI Taxonomy" id="2041049"/>
    <lineage>
        <taxon>Eukaryota</taxon>
        <taxon>Fungi</taxon>
        <taxon>Dikarya</taxon>
        <taxon>Ascomycota</taxon>
        <taxon>Pezizomycotina</taxon>
        <taxon>Sordariomycetes</taxon>
        <taxon>Hypocreomycetidae</taxon>
        <taxon>Microascales</taxon>
        <taxon>Microascaceae</taxon>
        <taxon>Cephalotrichum</taxon>
    </lineage>
</organism>
<protein>
    <recommendedName>
        <fullName evidence="6">LysM domain-containing protein</fullName>
    </recommendedName>
</protein>
<dbReference type="Pfam" id="PF01476">
    <property type="entry name" value="LysM"/>
    <property type="match status" value="3"/>
</dbReference>
<dbReference type="PANTHER" id="PTHR34997:SF1">
    <property type="entry name" value="PEPTIDOGLYCAN-BINDING LYSIN DOMAIN"/>
    <property type="match status" value="1"/>
</dbReference>
<dbReference type="PANTHER" id="PTHR34997">
    <property type="entry name" value="AM15"/>
    <property type="match status" value="1"/>
</dbReference>
<dbReference type="AlphaFoldDB" id="A0AAE8SVK9"/>
<dbReference type="GO" id="GO:0008061">
    <property type="term" value="F:chitin binding"/>
    <property type="evidence" value="ECO:0007669"/>
    <property type="project" value="UniProtKB-KW"/>
</dbReference>
<keyword evidence="1" id="KW-0147">Chitin-binding</keyword>
<evidence type="ECO:0000256" key="2">
    <source>
        <dbReference type="ARBA" id="ARBA00023026"/>
    </source>
</evidence>
<evidence type="ECO:0000256" key="3">
    <source>
        <dbReference type="ARBA" id="ARBA00044955"/>
    </source>
</evidence>
<evidence type="ECO:0000259" key="6">
    <source>
        <dbReference type="PROSITE" id="PS51782"/>
    </source>
</evidence>
<feature type="region of interest" description="Disordered" evidence="4">
    <location>
        <begin position="516"/>
        <end position="545"/>
    </location>
</feature>
<dbReference type="EMBL" id="ONZQ02000006">
    <property type="protein sequence ID" value="SPO02564.1"/>
    <property type="molecule type" value="Genomic_DNA"/>
</dbReference>
<dbReference type="SMART" id="SM00257">
    <property type="entry name" value="LysM"/>
    <property type="match status" value="4"/>
</dbReference>
<sequence length="610" mass="64848">MFVSTVLTALLFGSFHATTAQQFEDYIFPHESLGLSSKCFAAVNTTVASCPGWVASHAGIEAASFSILPATALEQLCGGTCQDDLVDLKGVVAGACTASEDVMVPPGDIAYPATFLIDRILYAAGMSCLKDSATGEYCDTVVAAWMNQTEPYTEEQNCHECQIGIQAKQLASPFGYDEEAATDFDFTTSSCAASTYTYSTPTTYSLNSTTGLPARPTCVTGRTYTILAEDTCNTISEAQEVATEALISMNGLDLACQSLPPVDTVICLPQACVIRELAYEDTCESITAAANITLGQLLAWNPVISAGCANLHSWRGRFICVSSPTGTIDVPDGDTVTTEAPIPTNTQGESNTHCAQWYSIKEGDSCAAISLANGITLADFYFLNPGVDSVDCNNLWLGYAYCVKAVGNIQTYPDYPVVVPSTTFTRPPVASQTPPPVFELPALNPTAPDTVQGCDYYENAWPESVTAQRPDANKCANWASTGDVTVAQLLLWNPSLSEEDCELLAEYSYCINKDDESDTTDPVTTATEPPITTTEAPPTSTTGGGVAPPAETQPGAIASCMKWHVVVGGDGCWDLSATYAISLDDFYKWNPGVGTDCESLWKDYAVCVGI</sequence>
<name>A0AAE8SVK9_9PEZI</name>
<evidence type="ECO:0000313" key="7">
    <source>
        <dbReference type="EMBL" id="SPO02564.1"/>
    </source>
</evidence>
<dbReference type="Proteomes" id="UP001187682">
    <property type="component" value="Unassembled WGS sequence"/>
</dbReference>
<evidence type="ECO:0000256" key="4">
    <source>
        <dbReference type="SAM" id="MobiDB-lite"/>
    </source>
</evidence>
<dbReference type="PROSITE" id="PS51782">
    <property type="entry name" value="LYSM"/>
    <property type="match status" value="3"/>
</dbReference>
<feature type="domain" description="LysM" evidence="6">
    <location>
        <begin position="356"/>
        <end position="403"/>
    </location>
</feature>
<feature type="compositionally biased region" description="Low complexity" evidence="4">
    <location>
        <begin position="522"/>
        <end position="541"/>
    </location>
</feature>
<feature type="domain" description="LysM" evidence="6">
    <location>
        <begin position="562"/>
        <end position="608"/>
    </location>
</feature>
<dbReference type="InterPro" id="IPR052210">
    <property type="entry name" value="LysM1-like"/>
</dbReference>
<dbReference type="CDD" id="cd00118">
    <property type="entry name" value="LysM"/>
    <property type="match status" value="3"/>
</dbReference>
<evidence type="ECO:0000256" key="1">
    <source>
        <dbReference type="ARBA" id="ARBA00022669"/>
    </source>
</evidence>
<gene>
    <name evidence="7" type="ORF">DNG_05237</name>
</gene>
<accession>A0AAE8SVK9</accession>
<dbReference type="InterPro" id="IPR036779">
    <property type="entry name" value="LysM_dom_sf"/>
</dbReference>
<keyword evidence="5" id="KW-0732">Signal</keyword>
<proteinExistence type="inferred from homology"/>
<comment type="caution">
    <text evidence="7">The sequence shown here is derived from an EMBL/GenBank/DDBJ whole genome shotgun (WGS) entry which is preliminary data.</text>
</comment>
<evidence type="ECO:0000256" key="5">
    <source>
        <dbReference type="SAM" id="SignalP"/>
    </source>
</evidence>